<comment type="caution">
    <text evidence="1">The sequence shown here is derived from an EMBL/GenBank/DDBJ whole genome shotgun (WGS) entry which is preliminary data.</text>
</comment>
<accession>A0ABT6MXU1</accession>
<dbReference type="RefSeq" id="WP_281042695.1">
    <property type="nucleotide sequence ID" value="NZ_JARYGZ010000001.1"/>
</dbReference>
<gene>
    <name evidence="1" type="ORF">QGN17_01220</name>
</gene>
<dbReference type="InterPro" id="IPR029068">
    <property type="entry name" value="Glyas_Bleomycin-R_OHBP_Dase"/>
</dbReference>
<dbReference type="Proteomes" id="UP001160625">
    <property type="component" value="Unassembled WGS sequence"/>
</dbReference>
<evidence type="ECO:0000313" key="1">
    <source>
        <dbReference type="EMBL" id="MDH7637338.1"/>
    </source>
</evidence>
<sequence>MLEGVRFADWRAHGVAQDMVLDIAFGQSGATMIEVIRPRGDWPCIYGERPLARDAMIPHHHGFLVDDPDGTAVALGLGEAAVSAALGPGTALRYFDLRASLGMVIELIEDSEASRGFFELARSAAEGWTGEDPLRPLAWSA</sequence>
<keyword evidence="2" id="KW-1185">Reference proteome</keyword>
<dbReference type="EMBL" id="JARYGZ010000001">
    <property type="protein sequence ID" value="MDH7637338.1"/>
    <property type="molecule type" value="Genomic_DNA"/>
</dbReference>
<organism evidence="1 2">
    <name type="scientific">Sphingomonas oryzagri</name>
    <dbReference type="NCBI Taxonomy" id="3042314"/>
    <lineage>
        <taxon>Bacteria</taxon>
        <taxon>Pseudomonadati</taxon>
        <taxon>Pseudomonadota</taxon>
        <taxon>Alphaproteobacteria</taxon>
        <taxon>Sphingomonadales</taxon>
        <taxon>Sphingomonadaceae</taxon>
        <taxon>Sphingomonas</taxon>
    </lineage>
</organism>
<reference evidence="1" key="1">
    <citation type="submission" date="2023-04" db="EMBL/GenBank/DDBJ databases">
        <title>Sphingomonas sp. MAHUQ-71 isolated from rice field.</title>
        <authorList>
            <person name="Huq M.A."/>
        </authorList>
    </citation>
    <scope>NUCLEOTIDE SEQUENCE</scope>
    <source>
        <strain evidence="1">MAHUQ-71</strain>
    </source>
</reference>
<dbReference type="Gene3D" id="3.10.180.10">
    <property type="entry name" value="2,3-Dihydroxybiphenyl 1,2-Dioxygenase, domain 1"/>
    <property type="match status" value="1"/>
</dbReference>
<proteinExistence type="predicted"/>
<protein>
    <submittedName>
        <fullName evidence="1">Uncharacterized protein</fullName>
    </submittedName>
</protein>
<evidence type="ECO:0000313" key="2">
    <source>
        <dbReference type="Proteomes" id="UP001160625"/>
    </source>
</evidence>
<name>A0ABT6MXU1_9SPHN</name>